<comment type="caution">
    <text evidence="2">Lacks conserved residue(s) required for the propagation of feature annotation.</text>
</comment>
<evidence type="ECO:0000313" key="6">
    <source>
        <dbReference type="Proteomes" id="UP001430065"/>
    </source>
</evidence>
<evidence type="ECO:0000256" key="3">
    <source>
        <dbReference type="SAM" id="MobiDB-lite"/>
    </source>
</evidence>
<feature type="domain" description="LptD C-terminal" evidence="4">
    <location>
        <begin position="348"/>
        <end position="743"/>
    </location>
</feature>
<dbReference type="Pfam" id="PF04453">
    <property type="entry name" value="LptD"/>
    <property type="match status" value="1"/>
</dbReference>
<feature type="signal peptide" evidence="2">
    <location>
        <begin position="1"/>
        <end position="31"/>
    </location>
</feature>
<feature type="region of interest" description="Disordered" evidence="3">
    <location>
        <begin position="31"/>
        <end position="54"/>
    </location>
</feature>
<organism evidence="5 6">
    <name type="scientific">Dyella kyungheensis</name>
    <dbReference type="NCBI Taxonomy" id="1242174"/>
    <lineage>
        <taxon>Bacteria</taxon>
        <taxon>Pseudomonadati</taxon>
        <taxon>Pseudomonadota</taxon>
        <taxon>Gammaproteobacteria</taxon>
        <taxon>Lysobacterales</taxon>
        <taxon>Rhodanobacteraceae</taxon>
        <taxon>Dyella</taxon>
    </lineage>
</organism>
<keyword evidence="2" id="KW-0472">Membrane</keyword>
<keyword evidence="2" id="KW-0732">Signal</keyword>
<evidence type="ECO:0000256" key="2">
    <source>
        <dbReference type="HAMAP-Rule" id="MF_01411"/>
    </source>
</evidence>
<dbReference type="InterPro" id="IPR007543">
    <property type="entry name" value="LptD_C"/>
</dbReference>
<keyword evidence="6" id="KW-1185">Reference proteome</keyword>
<dbReference type="InterPro" id="IPR050218">
    <property type="entry name" value="LptD"/>
</dbReference>
<comment type="similarity">
    <text evidence="2">Belongs to the LptD family.</text>
</comment>
<name>A0ABS2JVW0_9GAMM</name>
<feature type="chain" id="PRO_5044919739" description="LPS-assembly protein LptD" evidence="2">
    <location>
        <begin position="32"/>
        <end position="826"/>
    </location>
</feature>
<dbReference type="RefSeq" id="WP_204637152.1">
    <property type="nucleotide sequence ID" value="NZ_CP183983.1"/>
</dbReference>
<dbReference type="HAMAP" id="MF_01411">
    <property type="entry name" value="LPS_assembly_LptD"/>
    <property type="match status" value="1"/>
</dbReference>
<reference evidence="5 6" key="1">
    <citation type="submission" date="2020-10" db="EMBL/GenBank/DDBJ databases">
        <title>Phylogeny of dyella-like bacteria.</title>
        <authorList>
            <person name="Fu J."/>
        </authorList>
    </citation>
    <scope>NUCLEOTIDE SEQUENCE [LARGE SCALE GENOMIC DNA]</scope>
    <source>
        <strain evidence="5 6">THG-B117</strain>
    </source>
</reference>
<comment type="subcellular location">
    <subcellularLocation>
        <location evidence="2">Cell outer membrane</location>
    </subcellularLocation>
</comment>
<proteinExistence type="inferred from homology"/>
<dbReference type="InterPro" id="IPR020889">
    <property type="entry name" value="LipoPS_assembly_LptD"/>
</dbReference>
<dbReference type="EMBL" id="JADIKC010000007">
    <property type="protein sequence ID" value="MBM7122719.1"/>
    <property type="molecule type" value="Genomic_DNA"/>
</dbReference>
<comment type="subunit">
    <text evidence="2">Component of the lipopolysaccharide transport and assembly complex. Interacts with LptE and LptA.</text>
</comment>
<dbReference type="Proteomes" id="UP001430065">
    <property type="component" value="Unassembled WGS sequence"/>
</dbReference>
<evidence type="ECO:0000313" key="5">
    <source>
        <dbReference type="EMBL" id="MBM7122719.1"/>
    </source>
</evidence>
<comment type="function">
    <text evidence="2">Together with LptE, is involved in the assembly of lipopolysaccharide (LPS) at the surface of the outer membrane.</text>
</comment>
<gene>
    <name evidence="2 5" type="primary">lptD</name>
    <name evidence="5" type="ORF">ISP20_16245</name>
</gene>
<accession>A0ABS2JVW0</accession>
<dbReference type="PANTHER" id="PTHR30189:SF1">
    <property type="entry name" value="LPS-ASSEMBLY PROTEIN LPTD"/>
    <property type="match status" value="1"/>
</dbReference>
<comment type="caution">
    <text evidence="5">The sequence shown here is derived from an EMBL/GenBank/DDBJ whole genome shotgun (WGS) entry which is preliminary data.</text>
</comment>
<feature type="compositionally biased region" description="Pro residues" evidence="3">
    <location>
        <begin position="38"/>
        <end position="52"/>
    </location>
</feature>
<keyword evidence="1 2" id="KW-0998">Cell outer membrane</keyword>
<protein>
    <recommendedName>
        <fullName evidence="2">LPS-assembly protein LptD</fullName>
    </recommendedName>
</protein>
<evidence type="ECO:0000256" key="1">
    <source>
        <dbReference type="ARBA" id="ARBA00023237"/>
    </source>
</evidence>
<sequence length="826" mass="92588" precursor="true">MTPKLPSRHLPPRRLLAVAAALALFGSPVEAQSVAEPQPAPSQPNPPKPSAPPAVSNCPLGAYRCPTRPVNYNMCRANAMLSFYDPTMSKDSSVRDTSNTYVTAQRVDSSNQSVYHLEGDVKMDRADQRIQADVTDYNNDTTDYDARGNVRYQEVGQLVSSDHMRGNQDASTSIADNVAYQMLTNRGNGVATQGQTLDDQRSRYFNATYSTCDVGNHVWEIHAKDIRMDKETGEGVAHDATMYLYNVPFFWLPTFTFPINDDRKTGFLTPTIGNSSRSGFMVSAPYYLNLAPNYDATLDPRIYTDRGVMLASEFRYLVPGSTGQVNVEFLPNDHGANDPDSTENTKGTDRWLLKLYDTTHLYGPWSLNAGINLASDRNYLRDFGNDFYTTTTSQLASYTYINGAGRWGKAYWNASLGADYYQNADYSLPDSVVQYKRWPRATFNVDYPLNNWLDVGANTEAVAFRKEDSIEGNRLDLYPYIQADFRGAAWFVKPRVAYRYTGYDLTGNSQQYGYYGPLASGETSPFTNNSPSRSLPIVSVDSGLVFDRSTSLFGTSYTQTLEPRLYYLYVPYRNQNNLPLFDTNLMSFDTWELFTPNTFSGADRQENANNLSAMLTTRLLDDNGVERLSASFGQIRYLTQQRVQIPGSNSTVPGPTNWSGSDYIVDLSTQLNDDWKLMSQYQWNPALSLTDLGAITLQKRIKSDGILNFSYRYRRNPGSTLAQKTPLLEQYDASIVYPVSDRWRLIGHWTYSVLDKKTVEALAGVEHDSCCVALRLVARHYVNTYDTTTALGSANTAIMFEVEFKGMGGFTGQSENAIRNGILGYQ</sequence>
<dbReference type="PANTHER" id="PTHR30189">
    <property type="entry name" value="LPS-ASSEMBLY PROTEIN"/>
    <property type="match status" value="1"/>
</dbReference>
<evidence type="ECO:0000259" key="4">
    <source>
        <dbReference type="Pfam" id="PF04453"/>
    </source>
</evidence>